<feature type="chain" id="PRO_5043796762" description="RING-type E3 ubiquitin transferase" evidence="15">
    <location>
        <begin position="20"/>
        <end position="649"/>
    </location>
</feature>
<dbReference type="Proteomes" id="UP001314170">
    <property type="component" value="Unassembled WGS sequence"/>
</dbReference>
<accession>A0AAV1QTK7</accession>
<gene>
    <name evidence="17" type="ORF">DCAF_LOCUS1787</name>
</gene>
<evidence type="ECO:0000256" key="1">
    <source>
        <dbReference type="ARBA" id="ARBA00000900"/>
    </source>
</evidence>
<dbReference type="PANTHER" id="PTHR46279:SF9">
    <property type="entry name" value="OS01G0116300 PROTEIN"/>
    <property type="match status" value="1"/>
</dbReference>
<keyword evidence="5" id="KW-0808">Transferase</keyword>
<evidence type="ECO:0000256" key="4">
    <source>
        <dbReference type="ARBA" id="ARBA00012483"/>
    </source>
</evidence>
<keyword evidence="10" id="KW-0833">Ubl conjugation pathway</keyword>
<dbReference type="GO" id="GO:0008270">
    <property type="term" value="F:zinc ion binding"/>
    <property type="evidence" value="ECO:0007669"/>
    <property type="project" value="UniProtKB-KW"/>
</dbReference>
<feature type="domain" description="Wall-associated receptor kinase galacturonan-binding" evidence="16">
    <location>
        <begin position="24"/>
        <end position="90"/>
    </location>
</feature>
<reference evidence="17 18" key="1">
    <citation type="submission" date="2024-01" db="EMBL/GenBank/DDBJ databases">
        <authorList>
            <person name="Waweru B."/>
        </authorList>
    </citation>
    <scope>NUCLEOTIDE SEQUENCE [LARGE SCALE GENOMIC DNA]</scope>
</reference>
<dbReference type="GO" id="GO:0061630">
    <property type="term" value="F:ubiquitin protein ligase activity"/>
    <property type="evidence" value="ECO:0007669"/>
    <property type="project" value="UniProtKB-EC"/>
</dbReference>
<dbReference type="AlphaFoldDB" id="A0AAV1QTK7"/>
<dbReference type="InterPro" id="IPR025287">
    <property type="entry name" value="WAK_GUB"/>
</dbReference>
<keyword evidence="11" id="KW-0862">Zinc</keyword>
<dbReference type="PANTHER" id="PTHR46279">
    <property type="entry name" value="RING/U-BOX SUPERFAMILY PROTEIN"/>
    <property type="match status" value="1"/>
</dbReference>
<comment type="similarity">
    <text evidence="14">Belongs to the RING-type zinc finger family. ATL subfamily.</text>
</comment>
<dbReference type="InterPro" id="IPR046948">
    <property type="entry name" value="ATL20-22-like"/>
</dbReference>
<evidence type="ECO:0000256" key="13">
    <source>
        <dbReference type="ARBA" id="ARBA00023136"/>
    </source>
</evidence>
<organism evidence="17 18">
    <name type="scientific">Dovyalis caffra</name>
    <dbReference type="NCBI Taxonomy" id="77055"/>
    <lineage>
        <taxon>Eukaryota</taxon>
        <taxon>Viridiplantae</taxon>
        <taxon>Streptophyta</taxon>
        <taxon>Embryophyta</taxon>
        <taxon>Tracheophyta</taxon>
        <taxon>Spermatophyta</taxon>
        <taxon>Magnoliopsida</taxon>
        <taxon>eudicotyledons</taxon>
        <taxon>Gunneridae</taxon>
        <taxon>Pentapetalae</taxon>
        <taxon>rosids</taxon>
        <taxon>fabids</taxon>
        <taxon>Malpighiales</taxon>
        <taxon>Salicaceae</taxon>
        <taxon>Flacourtieae</taxon>
        <taxon>Dovyalis</taxon>
    </lineage>
</organism>
<protein>
    <recommendedName>
        <fullName evidence="4">RING-type E3 ubiquitin transferase</fullName>
        <ecNumber evidence="4">2.3.2.27</ecNumber>
    </recommendedName>
</protein>
<dbReference type="GO" id="GO:0016020">
    <property type="term" value="C:membrane"/>
    <property type="evidence" value="ECO:0007669"/>
    <property type="project" value="UniProtKB-SubCell"/>
</dbReference>
<keyword evidence="9" id="KW-0863">Zinc-finger</keyword>
<comment type="caution">
    <text evidence="17">The sequence shown here is derived from an EMBL/GenBank/DDBJ whole genome shotgun (WGS) entry which is preliminary data.</text>
</comment>
<feature type="signal peptide" evidence="15">
    <location>
        <begin position="1"/>
        <end position="19"/>
    </location>
</feature>
<proteinExistence type="inferred from homology"/>
<evidence type="ECO:0000256" key="10">
    <source>
        <dbReference type="ARBA" id="ARBA00022786"/>
    </source>
</evidence>
<keyword evidence="8 15" id="KW-0732">Signal</keyword>
<comment type="subcellular location">
    <subcellularLocation>
        <location evidence="2">Membrane</location>
        <topology evidence="2">Single-pass membrane protein</topology>
    </subcellularLocation>
</comment>
<evidence type="ECO:0000256" key="8">
    <source>
        <dbReference type="ARBA" id="ARBA00022729"/>
    </source>
</evidence>
<evidence type="ECO:0000256" key="2">
    <source>
        <dbReference type="ARBA" id="ARBA00004167"/>
    </source>
</evidence>
<dbReference type="EMBL" id="CAWUPB010000246">
    <property type="protein sequence ID" value="CAK7324150.1"/>
    <property type="molecule type" value="Genomic_DNA"/>
</dbReference>
<evidence type="ECO:0000256" key="6">
    <source>
        <dbReference type="ARBA" id="ARBA00022692"/>
    </source>
</evidence>
<dbReference type="Pfam" id="PF13947">
    <property type="entry name" value="GUB_WAK_bind"/>
    <property type="match status" value="2"/>
</dbReference>
<evidence type="ECO:0000256" key="3">
    <source>
        <dbReference type="ARBA" id="ARBA00004906"/>
    </source>
</evidence>
<evidence type="ECO:0000256" key="11">
    <source>
        <dbReference type="ARBA" id="ARBA00022833"/>
    </source>
</evidence>
<sequence>MGLSLVCLFMLVLVGYGVGLNDVCQEARCKKHGPVIRFPFRLRDKQPDHCGYPGFDLSCTDRKETLLELPTSVKLNIKKIDYAAQLITATDPDNCLPKQLRNLSLSTSLFKFASHYVNDYALFNCTSWKDNSYTQIRCLSGSGYDIYAYGSDSIIGYTDLTSCTKIYNLSSIPDEIVGKDNSLQLKWSGPACGANCEARGKFCRRKNNTARYEIECYDKPKSNKGIKKKIAAAVTTVGSVLLLVETSPNLQTPIAFNEVGFGQRTLKEEGAVIFISYYGAEKNLSLEMDLSVSVVCLFILGLVGYGVGLEDLCQGLITSHQKDNILKSMPQKANHNECHGVGLKDPCQEARCKKHGPVIRFPFRLKGKQPGHCGFSGFDLSCTDRKQTLLGLPTSVKLYINNIDYASQLITATDPENCLPRQLLKINLSTSPFKFAERIQRDVDLFNCTSRQRNAYLAMPCLSVPGFDIYDLTSGSIVADFDLTSCTKMYNLLSIPNEIHSRDNILHLNWSRPACGLCGAQGKLCRLKNNTARLATECYDKPKSNEVVCGEFRLVMVEGVVRGDGDLARRVVMGIMQVDWWGISWLRRNGFSSFELLLLAESYWSLEFKAIKVDFGDGYRIWEMAILVNFKQLRLLSIVRVAPAVAVGG</sequence>
<keyword evidence="13" id="KW-0472">Membrane</keyword>
<keyword evidence="6" id="KW-0812">Transmembrane</keyword>
<keyword evidence="18" id="KW-1185">Reference proteome</keyword>
<keyword evidence="12" id="KW-1133">Transmembrane helix</keyword>
<evidence type="ECO:0000256" key="5">
    <source>
        <dbReference type="ARBA" id="ARBA00022679"/>
    </source>
</evidence>
<dbReference type="GO" id="GO:0030247">
    <property type="term" value="F:polysaccharide binding"/>
    <property type="evidence" value="ECO:0007669"/>
    <property type="project" value="InterPro"/>
</dbReference>
<name>A0AAV1QTK7_9ROSI</name>
<keyword evidence="7" id="KW-0479">Metal-binding</keyword>
<evidence type="ECO:0000256" key="7">
    <source>
        <dbReference type="ARBA" id="ARBA00022723"/>
    </source>
</evidence>
<evidence type="ECO:0000313" key="18">
    <source>
        <dbReference type="Proteomes" id="UP001314170"/>
    </source>
</evidence>
<dbReference type="EC" id="2.3.2.27" evidence="4"/>
<comment type="catalytic activity">
    <reaction evidence="1">
        <text>S-ubiquitinyl-[E2 ubiquitin-conjugating enzyme]-L-cysteine + [acceptor protein]-L-lysine = [E2 ubiquitin-conjugating enzyme]-L-cysteine + N(6)-ubiquitinyl-[acceptor protein]-L-lysine.</text>
        <dbReference type="EC" id="2.3.2.27"/>
    </reaction>
</comment>
<evidence type="ECO:0000256" key="15">
    <source>
        <dbReference type="SAM" id="SignalP"/>
    </source>
</evidence>
<comment type="pathway">
    <text evidence="3">Protein modification; protein ubiquitination.</text>
</comment>
<evidence type="ECO:0000256" key="9">
    <source>
        <dbReference type="ARBA" id="ARBA00022771"/>
    </source>
</evidence>
<evidence type="ECO:0000256" key="12">
    <source>
        <dbReference type="ARBA" id="ARBA00022989"/>
    </source>
</evidence>
<feature type="domain" description="Wall-associated receptor kinase galacturonan-binding" evidence="16">
    <location>
        <begin position="347"/>
        <end position="413"/>
    </location>
</feature>
<evidence type="ECO:0000256" key="14">
    <source>
        <dbReference type="ARBA" id="ARBA00024209"/>
    </source>
</evidence>
<evidence type="ECO:0000313" key="17">
    <source>
        <dbReference type="EMBL" id="CAK7324150.1"/>
    </source>
</evidence>
<evidence type="ECO:0000259" key="16">
    <source>
        <dbReference type="Pfam" id="PF13947"/>
    </source>
</evidence>